<comment type="similarity">
    <text evidence="1">Belongs to the CRISPR-associated Csm4 family.</text>
</comment>
<comment type="caution">
    <text evidence="5">The sequence shown here is derived from an EMBL/GenBank/DDBJ whole genome shotgun (WGS) entry which is preliminary data.</text>
</comment>
<sequence>MKVYQVILKPLTCFGTPIKGDTLFGHVCWQIAYDETLVGEPLDNLLKDYDIHPFSIFSSAFPYHDNKIYLKRPSLPLYLLFSLDEEEIIAKRKQLKEKNYFVYTQPLPKLNQIEYEKISFVANGEQARCSIDRVVGKTTQPPFGPFVIANFWYLTDLVIFVGIREDIPVEGILKALERVGEIGFGKDATCGWGKFKLVEYKEIDFYEKNPSFNAYYTLSPSVPEQSYKKIYYEPFVRFGRHGDVFSISSNPFKAPVLMADEGAIYLPDKAEKKVYLGKAIKNVSTVLPNCVTQGYSLVIPVEVQDEI</sequence>
<dbReference type="Proteomes" id="UP000257240">
    <property type="component" value="Unassembled WGS sequence"/>
</dbReference>
<evidence type="ECO:0000313" key="6">
    <source>
        <dbReference type="Proteomes" id="UP000257240"/>
    </source>
</evidence>
<gene>
    <name evidence="5" type="ORF">DCE01_02515</name>
</gene>
<keyword evidence="4" id="KW-0051">Antiviral defense</keyword>
<accession>A0A3B8N399</accession>
<dbReference type="EMBL" id="DLVE01000031">
    <property type="protein sequence ID" value="HAA83650.1"/>
    <property type="molecule type" value="Genomic_DNA"/>
</dbReference>
<evidence type="ECO:0000256" key="1">
    <source>
        <dbReference type="ARBA" id="ARBA00005772"/>
    </source>
</evidence>
<dbReference type="InterPro" id="IPR005510">
    <property type="entry name" value="Csm4"/>
</dbReference>
<evidence type="ECO:0000313" key="5">
    <source>
        <dbReference type="EMBL" id="HAA83650.1"/>
    </source>
</evidence>
<keyword evidence="3" id="KW-0694">RNA-binding</keyword>
<name>A0A3B8N399_9BACT</name>
<dbReference type="AlphaFoldDB" id="A0A3B8N399"/>
<dbReference type="GO" id="GO:0051607">
    <property type="term" value="P:defense response to virus"/>
    <property type="evidence" value="ECO:0007669"/>
    <property type="project" value="UniProtKB-KW"/>
</dbReference>
<dbReference type="NCBIfam" id="TIGR01903">
    <property type="entry name" value="cas5_csm4"/>
    <property type="match status" value="1"/>
</dbReference>
<proteinExistence type="inferred from homology"/>
<organism evidence="5 6">
    <name type="scientific">Thermodesulfobacterium commune</name>
    <dbReference type="NCBI Taxonomy" id="1741"/>
    <lineage>
        <taxon>Bacteria</taxon>
        <taxon>Pseudomonadati</taxon>
        <taxon>Thermodesulfobacteriota</taxon>
        <taxon>Thermodesulfobacteria</taxon>
        <taxon>Thermodesulfobacteriales</taxon>
        <taxon>Thermodesulfobacteriaceae</taxon>
        <taxon>Thermodesulfobacterium</taxon>
    </lineage>
</organism>
<evidence type="ECO:0000256" key="4">
    <source>
        <dbReference type="ARBA" id="ARBA00023118"/>
    </source>
</evidence>
<dbReference type="RefSeq" id="WP_273010665.1">
    <property type="nucleotide sequence ID" value="NZ_DAINLL010000027.1"/>
</dbReference>
<evidence type="ECO:0000256" key="3">
    <source>
        <dbReference type="ARBA" id="ARBA00022884"/>
    </source>
</evidence>
<protein>
    <recommendedName>
        <fullName evidence="2">CRISPR system Cms protein Csm4</fullName>
    </recommendedName>
</protein>
<evidence type="ECO:0000256" key="2">
    <source>
        <dbReference type="ARBA" id="ARBA00016109"/>
    </source>
</evidence>
<dbReference type="GO" id="GO:0003723">
    <property type="term" value="F:RNA binding"/>
    <property type="evidence" value="ECO:0007669"/>
    <property type="project" value="UniProtKB-KW"/>
</dbReference>
<reference evidence="5 6" key="1">
    <citation type="journal article" date="2018" name="Nat. Biotechnol.">
        <title>A standardized bacterial taxonomy based on genome phylogeny substantially revises the tree of life.</title>
        <authorList>
            <person name="Parks D.H."/>
            <person name="Chuvochina M."/>
            <person name="Waite D.W."/>
            <person name="Rinke C."/>
            <person name="Skarshewski A."/>
            <person name="Chaumeil P.A."/>
            <person name="Hugenholtz P."/>
        </authorList>
    </citation>
    <scope>NUCLEOTIDE SEQUENCE [LARGE SCALE GENOMIC DNA]</scope>
    <source>
        <strain evidence="5">UBA12529</strain>
    </source>
</reference>